<organism evidence="1 2">
    <name type="scientific">Denitromonas halophila</name>
    <dbReference type="NCBI Taxonomy" id="1629404"/>
    <lineage>
        <taxon>Bacteria</taxon>
        <taxon>Pseudomonadati</taxon>
        <taxon>Pseudomonadota</taxon>
        <taxon>Betaproteobacteria</taxon>
        <taxon>Rhodocyclales</taxon>
        <taxon>Zoogloeaceae</taxon>
        <taxon>Denitromonas</taxon>
    </lineage>
</organism>
<name>A0A557QKB9_9RHOO</name>
<protein>
    <submittedName>
        <fullName evidence="1">Uncharacterized protein</fullName>
    </submittedName>
</protein>
<keyword evidence="2" id="KW-1185">Reference proteome</keyword>
<gene>
    <name evidence="1" type="ORF">FHP91_16360</name>
</gene>
<dbReference type="EMBL" id="VMNK01000015">
    <property type="protein sequence ID" value="TVO53350.1"/>
    <property type="molecule type" value="Genomic_DNA"/>
</dbReference>
<evidence type="ECO:0000313" key="2">
    <source>
        <dbReference type="Proteomes" id="UP000319502"/>
    </source>
</evidence>
<dbReference type="AlphaFoldDB" id="A0A557QKB9"/>
<proteinExistence type="predicted"/>
<dbReference type="Proteomes" id="UP000319502">
    <property type="component" value="Unassembled WGS sequence"/>
</dbReference>
<sequence>MHDLPAEDQRRLLDQKGCIVEIRKLLPHGYLWLSFVDGTEGFSALPADVQLVDDISTCIDGSKLGQAFLDQTPIAGVWFSHRDTVSVVAGSHTGAVGELVTIIALQPEPKFVVETSLGIDIEVLQSEIERL</sequence>
<reference evidence="1 2" key="1">
    <citation type="submission" date="2019-07" db="EMBL/GenBank/DDBJ databases">
        <title>The pathways for chlorine oxyanion respiration interact through the shared metabolite chlorate.</title>
        <authorList>
            <person name="Barnum T.P."/>
            <person name="Cheng Y."/>
            <person name="Hill K.A."/>
            <person name="Lucas L.N."/>
            <person name="Carlson H.K."/>
            <person name="Coates J.D."/>
        </authorList>
    </citation>
    <scope>NUCLEOTIDE SEQUENCE [LARGE SCALE GENOMIC DNA]</scope>
    <source>
        <strain evidence="1 2">SFB-3</strain>
    </source>
</reference>
<accession>A0A557QKB9</accession>
<evidence type="ECO:0000313" key="1">
    <source>
        <dbReference type="EMBL" id="TVO53350.1"/>
    </source>
</evidence>
<dbReference type="RefSeq" id="WP_144310583.1">
    <property type="nucleotide sequence ID" value="NZ_VMNK01000015.1"/>
</dbReference>
<comment type="caution">
    <text evidence="1">The sequence shown here is derived from an EMBL/GenBank/DDBJ whole genome shotgun (WGS) entry which is preliminary data.</text>
</comment>